<accession>A0ACC1C0U5</accession>
<name>A0ACC1C0U5_9ROSI</name>
<gene>
    <name evidence="1" type="ORF">Patl1_18480</name>
</gene>
<keyword evidence="2" id="KW-1185">Reference proteome</keyword>
<proteinExistence type="predicted"/>
<dbReference type="EMBL" id="CM047898">
    <property type="protein sequence ID" value="KAJ0105775.1"/>
    <property type="molecule type" value="Genomic_DNA"/>
</dbReference>
<sequence length="519" mass="57661">MLQSGFKPDGYGLTHLLRASTHLGLDSYCQQLHSYIIKSGFVSDVYVSTALRLFVEIPQPSVVSWNSLISGYVQSGQYREALSLFLELDRDTEISANAYSFTAASAACGQLRLSLLGALIQSKIVKYGLENDVVLANCLIDMYGKCGSVEDAIRVFEEMIDRDIISWNSVIAACARNGNLEQAFGFFYRLPNPDTISYNELINGIAQFGDIEEAISILSNMPGPNSSSWNSILTGYVNINRIHDALDIFSKMQVRNIQMDDYTFSIVLSGIAGVSGLTWGMLIHCSIVKQGLDTSVVVVSALIDMYSKCGQVKNAESIFRLLPKKNLVTWNAMITGYAHNGDAAKVIQLFEQLKLLRDLRPDCVTFLNVLAACSHNDIPLHKANQYFESMIRDYGIEPTVEHCCSMVRLMGQRGEVVKAGRMIYELGFGSYGVVWRALLGACGACKDLKVAKFSAAKVIVLEGHNDYAYVMMSNIFACHGRWREVSRLRKFMQDRGLRQVAGCSWIEVENVSPYSSMVR</sequence>
<comment type="caution">
    <text evidence="1">The sequence shown here is derived from an EMBL/GenBank/DDBJ whole genome shotgun (WGS) entry which is preliminary data.</text>
</comment>
<evidence type="ECO:0000313" key="2">
    <source>
        <dbReference type="Proteomes" id="UP001164250"/>
    </source>
</evidence>
<evidence type="ECO:0000313" key="1">
    <source>
        <dbReference type="EMBL" id="KAJ0105775.1"/>
    </source>
</evidence>
<reference evidence="2" key="1">
    <citation type="journal article" date="2023" name="G3 (Bethesda)">
        <title>Genome assembly and association tests identify interacting loci associated with vigor, precocity, and sex in interspecific pistachio rootstocks.</title>
        <authorList>
            <person name="Palmer W."/>
            <person name="Jacygrad E."/>
            <person name="Sagayaradj S."/>
            <person name="Cavanaugh K."/>
            <person name="Han R."/>
            <person name="Bertier L."/>
            <person name="Beede B."/>
            <person name="Kafkas S."/>
            <person name="Golino D."/>
            <person name="Preece J."/>
            <person name="Michelmore R."/>
        </authorList>
    </citation>
    <scope>NUCLEOTIDE SEQUENCE [LARGE SCALE GENOMIC DNA]</scope>
</reference>
<dbReference type="Proteomes" id="UP001164250">
    <property type="component" value="Chromosome 2"/>
</dbReference>
<protein>
    <submittedName>
        <fullName evidence="1">Uncharacterized protein</fullName>
    </submittedName>
</protein>
<organism evidence="1 2">
    <name type="scientific">Pistacia atlantica</name>
    <dbReference type="NCBI Taxonomy" id="434234"/>
    <lineage>
        <taxon>Eukaryota</taxon>
        <taxon>Viridiplantae</taxon>
        <taxon>Streptophyta</taxon>
        <taxon>Embryophyta</taxon>
        <taxon>Tracheophyta</taxon>
        <taxon>Spermatophyta</taxon>
        <taxon>Magnoliopsida</taxon>
        <taxon>eudicotyledons</taxon>
        <taxon>Gunneridae</taxon>
        <taxon>Pentapetalae</taxon>
        <taxon>rosids</taxon>
        <taxon>malvids</taxon>
        <taxon>Sapindales</taxon>
        <taxon>Anacardiaceae</taxon>
        <taxon>Pistacia</taxon>
    </lineage>
</organism>